<protein>
    <recommendedName>
        <fullName evidence="4">Zinc ribbon domain-containing protein</fullName>
    </recommendedName>
</protein>
<gene>
    <name evidence="2" type="ORF">J2Z79_000025</name>
</gene>
<accession>A0ABS4JM77</accession>
<comment type="caution">
    <text evidence="2">The sequence shown here is derived from an EMBL/GenBank/DDBJ whole genome shotgun (WGS) entry which is preliminary data.</text>
</comment>
<evidence type="ECO:0000313" key="3">
    <source>
        <dbReference type="Proteomes" id="UP001519289"/>
    </source>
</evidence>
<dbReference type="Proteomes" id="UP001519289">
    <property type="component" value="Unassembled WGS sequence"/>
</dbReference>
<organism evidence="2 3">
    <name type="scientific">Symbiobacterium terraclitae</name>
    <dbReference type="NCBI Taxonomy" id="557451"/>
    <lineage>
        <taxon>Bacteria</taxon>
        <taxon>Bacillati</taxon>
        <taxon>Bacillota</taxon>
        <taxon>Clostridia</taxon>
        <taxon>Eubacteriales</taxon>
        <taxon>Symbiobacteriaceae</taxon>
        <taxon>Symbiobacterium</taxon>
    </lineage>
</organism>
<sequence>MRCAGCGREVDRRPGELCPDCGKVLGAAHTPATPESTVQGFGVVVRGIRQARSRSWPVRVGSLLLLAVLALTGGAWLFQLLQQSGGKPAAALLTPLALLLFTAILGWRWYRR</sequence>
<keyword evidence="3" id="KW-1185">Reference proteome</keyword>
<evidence type="ECO:0000313" key="2">
    <source>
        <dbReference type="EMBL" id="MBP2016652.1"/>
    </source>
</evidence>
<feature type="transmembrane region" description="Helical" evidence="1">
    <location>
        <begin position="90"/>
        <end position="110"/>
    </location>
</feature>
<evidence type="ECO:0000256" key="1">
    <source>
        <dbReference type="SAM" id="Phobius"/>
    </source>
</evidence>
<keyword evidence="1" id="KW-0812">Transmembrane</keyword>
<name>A0ABS4JM77_9FIRM</name>
<keyword evidence="1" id="KW-0472">Membrane</keyword>
<evidence type="ECO:0008006" key="4">
    <source>
        <dbReference type="Google" id="ProtNLM"/>
    </source>
</evidence>
<feature type="transmembrane region" description="Helical" evidence="1">
    <location>
        <begin position="56"/>
        <end position="78"/>
    </location>
</feature>
<dbReference type="RefSeq" id="WP_209464818.1">
    <property type="nucleotide sequence ID" value="NZ_JAGGLG010000001.1"/>
</dbReference>
<dbReference type="EMBL" id="JAGGLG010000001">
    <property type="protein sequence ID" value="MBP2016652.1"/>
    <property type="molecule type" value="Genomic_DNA"/>
</dbReference>
<keyword evidence="1" id="KW-1133">Transmembrane helix</keyword>
<proteinExistence type="predicted"/>
<reference evidence="2 3" key="1">
    <citation type="submission" date="2021-03" db="EMBL/GenBank/DDBJ databases">
        <title>Genomic Encyclopedia of Type Strains, Phase IV (KMG-IV): sequencing the most valuable type-strain genomes for metagenomic binning, comparative biology and taxonomic classification.</title>
        <authorList>
            <person name="Goeker M."/>
        </authorList>
    </citation>
    <scope>NUCLEOTIDE SEQUENCE [LARGE SCALE GENOMIC DNA]</scope>
    <source>
        <strain evidence="2 3">DSM 27138</strain>
    </source>
</reference>